<proteinExistence type="predicted"/>
<dbReference type="Gene3D" id="3.90.180.10">
    <property type="entry name" value="Medium-chain alcohol dehydrogenases, catalytic domain"/>
    <property type="match status" value="1"/>
</dbReference>
<evidence type="ECO:0000313" key="1">
    <source>
        <dbReference type="EMBL" id="KAJ7653519.1"/>
    </source>
</evidence>
<dbReference type="Proteomes" id="UP001221757">
    <property type="component" value="Unassembled WGS sequence"/>
</dbReference>
<accession>A0AAD7CNA1</accession>
<sequence>MNKLIEANPETTHPVIDKVFDFTEVKAAFKYFEAQAHVGKIYVLARTGLEGLPCPASDSIIASTDVLVSMRLKFGRAEIRAFGPLMASPGSVNHAAELVKDHISVLLSSLVGSGLDTPKSLVQAERVIGINSQLGTLADRLAERDSQGSFRREPAQPRCSALYGLAHKINNG</sequence>
<keyword evidence="2" id="KW-1185">Reference proteome</keyword>
<dbReference type="EMBL" id="JARKIE010000333">
    <property type="protein sequence ID" value="KAJ7653519.1"/>
    <property type="molecule type" value="Genomic_DNA"/>
</dbReference>
<reference evidence="1" key="1">
    <citation type="submission" date="2023-03" db="EMBL/GenBank/DDBJ databases">
        <title>Massive genome expansion in bonnet fungi (Mycena s.s.) driven by repeated elements and novel gene families across ecological guilds.</title>
        <authorList>
            <consortium name="Lawrence Berkeley National Laboratory"/>
            <person name="Harder C.B."/>
            <person name="Miyauchi S."/>
            <person name="Viragh M."/>
            <person name="Kuo A."/>
            <person name="Thoen E."/>
            <person name="Andreopoulos B."/>
            <person name="Lu D."/>
            <person name="Skrede I."/>
            <person name="Drula E."/>
            <person name="Henrissat B."/>
            <person name="Morin E."/>
            <person name="Kohler A."/>
            <person name="Barry K."/>
            <person name="LaButti K."/>
            <person name="Morin E."/>
            <person name="Salamov A."/>
            <person name="Lipzen A."/>
            <person name="Mereny Z."/>
            <person name="Hegedus B."/>
            <person name="Baldrian P."/>
            <person name="Stursova M."/>
            <person name="Weitz H."/>
            <person name="Taylor A."/>
            <person name="Grigoriev I.V."/>
            <person name="Nagy L.G."/>
            <person name="Martin F."/>
            <person name="Kauserud H."/>
        </authorList>
    </citation>
    <scope>NUCLEOTIDE SEQUENCE</scope>
    <source>
        <strain evidence="1">CBHHK067</strain>
    </source>
</reference>
<gene>
    <name evidence="1" type="ORF">B0H17DRAFT_1267933</name>
</gene>
<name>A0AAD7CNA1_MYCRO</name>
<evidence type="ECO:0000313" key="2">
    <source>
        <dbReference type="Proteomes" id="UP001221757"/>
    </source>
</evidence>
<organism evidence="1 2">
    <name type="scientific">Mycena rosella</name>
    <name type="common">Pink bonnet</name>
    <name type="synonym">Agaricus rosellus</name>
    <dbReference type="NCBI Taxonomy" id="1033263"/>
    <lineage>
        <taxon>Eukaryota</taxon>
        <taxon>Fungi</taxon>
        <taxon>Dikarya</taxon>
        <taxon>Basidiomycota</taxon>
        <taxon>Agaricomycotina</taxon>
        <taxon>Agaricomycetes</taxon>
        <taxon>Agaricomycetidae</taxon>
        <taxon>Agaricales</taxon>
        <taxon>Marasmiineae</taxon>
        <taxon>Mycenaceae</taxon>
        <taxon>Mycena</taxon>
    </lineage>
</organism>
<protein>
    <submittedName>
        <fullName evidence="1">Uncharacterized protein</fullName>
    </submittedName>
</protein>
<comment type="caution">
    <text evidence="1">The sequence shown here is derived from an EMBL/GenBank/DDBJ whole genome shotgun (WGS) entry which is preliminary data.</text>
</comment>
<dbReference type="AlphaFoldDB" id="A0AAD7CNA1"/>